<gene>
    <name evidence="2" type="ORF">Rumeso_02599</name>
</gene>
<dbReference type="EMBL" id="AOSK01000065">
    <property type="protein sequence ID" value="EYD75817.1"/>
    <property type="molecule type" value="Genomic_DNA"/>
</dbReference>
<dbReference type="CDD" id="cd13921">
    <property type="entry name" value="Amicyanin"/>
    <property type="match status" value="1"/>
</dbReference>
<proteinExistence type="predicted"/>
<evidence type="ECO:0000313" key="2">
    <source>
        <dbReference type="EMBL" id="EYD75817.1"/>
    </source>
</evidence>
<evidence type="ECO:0000313" key="3">
    <source>
        <dbReference type="Proteomes" id="UP000019666"/>
    </source>
</evidence>
<feature type="domain" description="EfeO-type cupredoxin-like" evidence="1">
    <location>
        <begin position="34"/>
        <end position="105"/>
    </location>
</feature>
<keyword evidence="3" id="KW-1185">Reference proteome</keyword>
<dbReference type="RefSeq" id="WP_037277545.1">
    <property type="nucleotide sequence ID" value="NZ_KK088522.1"/>
</dbReference>
<dbReference type="PANTHER" id="PTHR36507:SF1">
    <property type="entry name" value="BLL1555 PROTEIN"/>
    <property type="match status" value="1"/>
</dbReference>
<sequence length="106" mass="11065">MPEPTRRSLPAGVLSLPFLSSVGQAQSASGIVGMAFSPAELTIAAGQTVSIINQDDVRHTFTADSGAFDIDDLTPGRSVEVTFPTAGTYSYHCAIHPSMKGLLTVL</sequence>
<dbReference type="InterPro" id="IPR035668">
    <property type="entry name" value="Amicyanin"/>
</dbReference>
<dbReference type="STRING" id="442562.Rumeso_02599"/>
<name>A0A017HMU1_9RHOB</name>
<dbReference type="SUPFAM" id="SSF49503">
    <property type="entry name" value="Cupredoxins"/>
    <property type="match status" value="1"/>
</dbReference>
<dbReference type="Pfam" id="PF13473">
    <property type="entry name" value="Cupredoxin_1"/>
    <property type="match status" value="1"/>
</dbReference>
<dbReference type="HOGENOM" id="CLU_084115_4_1_5"/>
<dbReference type="PANTHER" id="PTHR36507">
    <property type="entry name" value="BLL1555 PROTEIN"/>
    <property type="match status" value="1"/>
</dbReference>
<organism evidence="2 3">
    <name type="scientific">Rubellimicrobium mesophilum DSM 19309</name>
    <dbReference type="NCBI Taxonomy" id="442562"/>
    <lineage>
        <taxon>Bacteria</taxon>
        <taxon>Pseudomonadati</taxon>
        <taxon>Pseudomonadota</taxon>
        <taxon>Alphaproteobacteria</taxon>
        <taxon>Rhodobacterales</taxon>
        <taxon>Roseobacteraceae</taxon>
        <taxon>Rubellimicrobium</taxon>
    </lineage>
</organism>
<comment type="caution">
    <text evidence="2">The sequence shown here is derived from an EMBL/GenBank/DDBJ whole genome shotgun (WGS) entry which is preliminary data.</text>
</comment>
<dbReference type="AlphaFoldDB" id="A0A017HMU1"/>
<protein>
    <submittedName>
        <fullName evidence="2">Copper binding protein, plastocyanin/azurin family</fullName>
    </submittedName>
</protein>
<accession>A0A017HMU1</accession>
<evidence type="ECO:0000259" key="1">
    <source>
        <dbReference type="Pfam" id="PF13473"/>
    </source>
</evidence>
<dbReference type="InterPro" id="IPR008972">
    <property type="entry name" value="Cupredoxin"/>
</dbReference>
<dbReference type="InterPro" id="IPR028096">
    <property type="entry name" value="EfeO_Cupredoxin"/>
</dbReference>
<dbReference type="Gene3D" id="2.60.40.420">
    <property type="entry name" value="Cupredoxins - blue copper proteins"/>
    <property type="match status" value="1"/>
</dbReference>
<reference evidence="2 3" key="1">
    <citation type="submission" date="2013-02" db="EMBL/GenBank/DDBJ databases">
        <authorList>
            <person name="Fiebig A."/>
            <person name="Goeker M."/>
            <person name="Klenk H.-P.P."/>
        </authorList>
    </citation>
    <scope>NUCLEOTIDE SEQUENCE [LARGE SCALE GENOMIC DNA]</scope>
    <source>
        <strain evidence="2 3">DSM 19309</strain>
    </source>
</reference>
<dbReference type="InterPro" id="IPR052721">
    <property type="entry name" value="ET_Amicyanin"/>
</dbReference>
<dbReference type="Proteomes" id="UP000019666">
    <property type="component" value="Unassembled WGS sequence"/>
</dbReference>